<evidence type="ECO:0000259" key="8">
    <source>
        <dbReference type="Pfam" id="PF07992"/>
    </source>
</evidence>
<dbReference type="AlphaFoldDB" id="A0A1Y0D036"/>
<evidence type="ECO:0000313" key="9">
    <source>
        <dbReference type="EMBL" id="ART80950.1"/>
    </source>
</evidence>
<reference evidence="10" key="1">
    <citation type="submission" date="2017-05" db="EMBL/GenBank/DDBJ databases">
        <authorList>
            <person name="Sung H."/>
        </authorList>
    </citation>
    <scope>NUCLEOTIDE SEQUENCE [LARGE SCALE GENOMIC DNA]</scope>
    <source>
        <strain evidence="10">AMac2203</strain>
    </source>
</reference>
<sequence length="485" mass="52705">MPEHIQVDVAIIGSGSAGLAAWRTASQAGKKVVIIESGPIGTTCARVGCMPSKLLIAAADSAHAVRQAPLFGIQSGKMKIDGKKVMKRLQDERDRFVKLVIDSIDSIPATNKISGRARFIDAHTLMVDEHTKVSANSVVIATGSRASYPFDWQALGDRLVINDDVFNWDKLPQSVALFGPGVIGLELGQALQRLGVKVWMFGRGGQLGPFSDEKVRHYANQLFANEFYLDLDAKVQDMHRVDEQVAITFTHLEEGNKNIAVDYVIAATGRRPNVDQLGLEVLDLALDDKGVPITDPHTMQTSIKHIFLAGDASNQLPLLHEANDQGRIAGHNAAHFPKVSPGLRHSALAIVFTAPQIALVGSTYAQLQAKTTAERHFNFAVGEVSFENQGRSRLMAKNQGLLRVYGEHGTGRFLGAEMLAPDAEHIAHLLAWAHQSKMTVAHMLTLPFYHPVIEEGLRTALRDLNANLALGAPIEDHCMECGVGD</sequence>
<keyword evidence="2" id="KW-0285">Flavoprotein</keyword>
<keyword evidence="3 5" id="KW-0274">FAD</keyword>
<feature type="binding site" evidence="5">
    <location>
        <begin position="142"/>
        <end position="144"/>
    </location>
    <ligand>
        <name>FAD</name>
        <dbReference type="ChEBI" id="CHEBI:57692"/>
    </ligand>
</feature>
<feature type="domain" description="FAD/NAD(P)-binding" evidence="8">
    <location>
        <begin position="8"/>
        <end position="326"/>
    </location>
</feature>
<name>A0A1Y0D036_9GAMM</name>
<evidence type="ECO:0000256" key="6">
    <source>
        <dbReference type="PIRSR" id="PIRSR000350-4"/>
    </source>
</evidence>
<accession>A0A1Y0D036</accession>
<dbReference type="KEGG" id="ocm:CBP12_12945"/>
<evidence type="ECO:0000256" key="5">
    <source>
        <dbReference type="PIRSR" id="PIRSR000350-3"/>
    </source>
</evidence>
<evidence type="ECO:0000259" key="7">
    <source>
        <dbReference type="Pfam" id="PF02852"/>
    </source>
</evidence>
<dbReference type="PIRSF" id="PIRSF000350">
    <property type="entry name" value="Mercury_reductase_MerA"/>
    <property type="match status" value="1"/>
</dbReference>
<evidence type="ECO:0000256" key="1">
    <source>
        <dbReference type="ARBA" id="ARBA00007532"/>
    </source>
</evidence>
<keyword evidence="10" id="KW-1185">Reference proteome</keyword>
<feature type="binding site" evidence="5">
    <location>
        <position position="311"/>
    </location>
    <ligand>
        <name>FAD</name>
        <dbReference type="ChEBI" id="CHEBI:57692"/>
    </ligand>
</feature>
<comment type="cofactor">
    <cofactor evidence="5">
        <name>FAD</name>
        <dbReference type="ChEBI" id="CHEBI:57692"/>
    </cofactor>
    <text evidence="5">Binds 1 FAD per subunit.</text>
</comment>
<dbReference type="NCBIfam" id="NF004939">
    <property type="entry name" value="PRK06292.1-1"/>
    <property type="match status" value="1"/>
</dbReference>
<feature type="binding site" evidence="5">
    <location>
        <position position="269"/>
    </location>
    <ligand>
        <name>NAD(+)</name>
        <dbReference type="ChEBI" id="CHEBI:57540"/>
    </ligand>
</feature>
<dbReference type="PRINTS" id="PR00368">
    <property type="entry name" value="FADPNR"/>
</dbReference>
<dbReference type="SUPFAM" id="SSF55424">
    <property type="entry name" value="FAD/NAD-linked reductases, dimerisation (C-terminal) domain"/>
    <property type="match status" value="1"/>
</dbReference>
<gene>
    <name evidence="9" type="ORF">CBP12_12945</name>
</gene>
<dbReference type="InterPro" id="IPR016156">
    <property type="entry name" value="FAD/NAD-linked_Rdtase_dimer_sf"/>
</dbReference>
<feature type="active site" description="Proton acceptor" evidence="4">
    <location>
        <position position="450"/>
    </location>
</feature>
<dbReference type="Gene3D" id="3.30.390.30">
    <property type="match status" value="1"/>
</dbReference>
<dbReference type="Pfam" id="PF07992">
    <property type="entry name" value="Pyr_redox_2"/>
    <property type="match status" value="1"/>
</dbReference>
<comment type="similarity">
    <text evidence="1">Belongs to the class-I pyridine nucleotide-disulfide oxidoreductase family.</text>
</comment>
<dbReference type="InterPro" id="IPR001100">
    <property type="entry name" value="Pyr_nuc-diS_OxRdtase"/>
</dbReference>
<dbReference type="GO" id="GO:0050660">
    <property type="term" value="F:flavin adenine dinucleotide binding"/>
    <property type="evidence" value="ECO:0007669"/>
    <property type="project" value="TreeGrafter"/>
</dbReference>
<evidence type="ECO:0000256" key="4">
    <source>
        <dbReference type="PIRSR" id="PIRSR000350-2"/>
    </source>
</evidence>
<dbReference type="InterPro" id="IPR004099">
    <property type="entry name" value="Pyr_nucl-diS_OxRdtase_dimer"/>
</dbReference>
<dbReference type="PANTHER" id="PTHR43014:SF4">
    <property type="entry name" value="PYRIDINE NUCLEOTIDE-DISULFIDE OXIDOREDUCTASE RCLA-RELATED"/>
    <property type="match status" value="1"/>
</dbReference>
<dbReference type="PRINTS" id="PR00411">
    <property type="entry name" value="PNDRDTASEI"/>
</dbReference>
<dbReference type="OrthoDB" id="9800167at2"/>
<organism evidence="9 10">
    <name type="scientific">Oceanisphaera avium</name>
    <dbReference type="NCBI Taxonomy" id="1903694"/>
    <lineage>
        <taxon>Bacteria</taxon>
        <taxon>Pseudomonadati</taxon>
        <taxon>Pseudomonadota</taxon>
        <taxon>Gammaproteobacteria</taxon>
        <taxon>Aeromonadales</taxon>
        <taxon>Aeromonadaceae</taxon>
        <taxon>Oceanisphaera</taxon>
    </lineage>
</organism>
<dbReference type="GO" id="GO:0003955">
    <property type="term" value="F:NAD(P)H dehydrogenase (quinone) activity"/>
    <property type="evidence" value="ECO:0007669"/>
    <property type="project" value="TreeGrafter"/>
</dbReference>
<feature type="domain" description="Pyridine nucleotide-disulphide oxidoreductase dimerisation" evidence="7">
    <location>
        <begin position="350"/>
        <end position="460"/>
    </location>
</feature>
<dbReference type="Gene3D" id="3.50.50.60">
    <property type="entry name" value="FAD/NAD(P)-binding domain"/>
    <property type="match status" value="2"/>
</dbReference>
<keyword evidence="5" id="KW-0520">NAD</keyword>
<dbReference type="InterPro" id="IPR023753">
    <property type="entry name" value="FAD/NAD-binding_dom"/>
</dbReference>
<feature type="binding site" evidence="5">
    <location>
        <begin position="179"/>
        <end position="186"/>
    </location>
    <ligand>
        <name>NAD(+)</name>
        <dbReference type="ChEBI" id="CHEBI:57540"/>
    </ligand>
</feature>
<dbReference type="RefSeq" id="WP_086965054.1">
    <property type="nucleotide sequence ID" value="NZ_CP021376.1"/>
</dbReference>
<protein>
    <submittedName>
        <fullName evidence="9">Dihydrolipoyl dehydrogenase</fullName>
    </submittedName>
</protein>
<dbReference type="Pfam" id="PF02852">
    <property type="entry name" value="Pyr_redox_dim"/>
    <property type="match status" value="1"/>
</dbReference>
<evidence type="ECO:0000256" key="3">
    <source>
        <dbReference type="ARBA" id="ARBA00022827"/>
    </source>
</evidence>
<dbReference type="Proteomes" id="UP000243793">
    <property type="component" value="Chromosome"/>
</dbReference>
<proteinExistence type="inferred from homology"/>
<keyword evidence="5" id="KW-0547">Nucleotide-binding</keyword>
<dbReference type="InterPro" id="IPR036188">
    <property type="entry name" value="FAD/NAD-bd_sf"/>
</dbReference>
<feature type="binding site" evidence="5">
    <location>
        <position position="53"/>
    </location>
    <ligand>
        <name>FAD</name>
        <dbReference type="ChEBI" id="CHEBI:57692"/>
    </ligand>
</feature>
<dbReference type="SUPFAM" id="SSF51905">
    <property type="entry name" value="FAD/NAD(P)-binding domain"/>
    <property type="match status" value="1"/>
</dbReference>
<feature type="disulfide bond" description="Redox-active" evidence="6">
    <location>
        <begin position="44"/>
        <end position="49"/>
    </location>
</feature>
<dbReference type="EMBL" id="CP021376">
    <property type="protein sequence ID" value="ART80950.1"/>
    <property type="molecule type" value="Genomic_DNA"/>
</dbReference>
<evidence type="ECO:0000256" key="2">
    <source>
        <dbReference type="ARBA" id="ARBA00022630"/>
    </source>
</evidence>
<evidence type="ECO:0000313" key="10">
    <source>
        <dbReference type="Proteomes" id="UP000243793"/>
    </source>
</evidence>
<dbReference type="PANTHER" id="PTHR43014">
    <property type="entry name" value="MERCURIC REDUCTASE"/>
    <property type="match status" value="1"/>
</dbReference>